<gene>
    <name evidence="1" type="ORF">D5086_002683</name>
</gene>
<accession>A0ACC4D280</accession>
<protein>
    <submittedName>
        <fullName evidence="1">Uncharacterized protein</fullName>
    </submittedName>
</protein>
<sequence>MSGIAGYLDCFAVMQTAYTCISCLSFALWIYCLYAPAADCFLLPSSADVSSQGVNPFPLFGINAGRLRTCLNASGPVVGIETSCYVLIGDADKCIT</sequence>
<comment type="caution">
    <text evidence="1">The sequence shown here is derived from an EMBL/GenBank/DDBJ whole genome shotgun (WGS) entry which is preliminary data.</text>
</comment>
<name>A0ACC4D280_POPAL</name>
<dbReference type="Proteomes" id="UP000309997">
    <property type="component" value="Unassembled WGS sequence"/>
</dbReference>
<organism evidence="1 2">
    <name type="scientific">Populus alba</name>
    <name type="common">White poplar</name>
    <dbReference type="NCBI Taxonomy" id="43335"/>
    <lineage>
        <taxon>Eukaryota</taxon>
        <taxon>Viridiplantae</taxon>
        <taxon>Streptophyta</taxon>
        <taxon>Embryophyta</taxon>
        <taxon>Tracheophyta</taxon>
        <taxon>Spermatophyta</taxon>
        <taxon>Magnoliopsida</taxon>
        <taxon>eudicotyledons</taxon>
        <taxon>Gunneridae</taxon>
        <taxon>Pentapetalae</taxon>
        <taxon>rosids</taxon>
        <taxon>fabids</taxon>
        <taxon>Malpighiales</taxon>
        <taxon>Salicaceae</taxon>
        <taxon>Saliceae</taxon>
        <taxon>Populus</taxon>
    </lineage>
</organism>
<reference evidence="1 2" key="1">
    <citation type="journal article" date="2024" name="Plant Biotechnol. J.">
        <title>Genome and CRISPR/Cas9 system of a widespread forest tree (Populus alba) in the world.</title>
        <authorList>
            <person name="Liu Y.J."/>
            <person name="Jiang P.F."/>
            <person name="Han X.M."/>
            <person name="Li X.Y."/>
            <person name="Wang H.M."/>
            <person name="Wang Y.J."/>
            <person name="Wang X.X."/>
            <person name="Zeng Q.Y."/>
        </authorList>
    </citation>
    <scope>NUCLEOTIDE SEQUENCE [LARGE SCALE GENOMIC DNA]</scope>
    <source>
        <strain evidence="2">cv. PAL-ZL1</strain>
    </source>
</reference>
<evidence type="ECO:0000313" key="2">
    <source>
        <dbReference type="Proteomes" id="UP000309997"/>
    </source>
</evidence>
<keyword evidence="2" id="KW-1185">Reference proteome</keyword>
<evidence type="ECO:0000313" key="1">
    <source>
        <dbReference type="EMBL" id="KAL3611663.1"/>
    </source>
</evidence>
<dbReference type="EMBL" id="RCHU02000001">
    <property type="protein sequence ID" value="KAL3611663.1"/>
    <property type="molecule type" value="Genomic_DNA"/>
</dbReference>
<proteinExistence type="predicted"/>